<feature type="domain" description="Glutamyl/glutaminyl-tRNA synthetase class Ib catalytic" evidence="8">
    <location>
        <begin position="4"/>
        <end position="323"/>
    </location>
</feature>
<evidence type="ECO:0000259" key="9">
    <source>
        <dbReference type="Pfam" id="PF19269"/>
    </source>
</evidence>
<comment type="cofactor">
    <cofactor evidence="7">
        <name>Zn(2+)</name>
        <dbReference type="ChEBI" id="CHEBI:29105"/>
    </cofactor>
    <text evidence="7">Binds 1 zinc ion per subunit.</text>
</comment>
<evidence type="ECO:0000256" key="6">
    <source>
        <dbReference type="ARBA" id="ARBA00023146"/>
    </source>
</evidence>
<keyword evidence="2 7" id="KW-0436">Ligase</keyword>
<sequence>MSANVRVRYAPSPTGHLHIGGARTALFNYLYARSKQGRFIIRFEDTDQTRHIESGVENQLNGLRWLGMDWDESVDLGGDYGPYRQMERLPLYRPYIDQLLADKKIYHCYCTEEELEQERAAQEARGEMPRYSGKCRHLTEEQAEKYRAEGRKPTLRFRVPENEVIRFEDEVRGTVEFETNGIGDFIIVRPDGIPMYNFAVVLDDHLMNITHVIRGEEHLSNTPRQIMLYRALGWEPPSFAHLALILNQDRKKMSKRDESIIQFIEQYRDLGYLPEAVVNFITLLGWSPGGEEEIFSMEQLIEQFSLDRISKSPAVFDMDKLNWMNNHYFKKADKERIVELTLPHLQKAGKLPETLNDSEKEWASQLIGLYQEQMRYAAEIVELSDLFFREHLEYEGEAKELLAEEHVPVVLAGFAEQVRNAEEFSPDSVKAMLKQVQKETGYKGKQLFMSIRVALTGQMHGPDLNQTIYLIGRDKVLDRLQKLLS</sequence>
<dbReference type="InterPro" id="IPR033910">
    <property type="entry name" value="GluRS_core"/>
</dbReference>
<dbReference type="EC" id="6.1.1.17" evidence="7"/>
<dbReference type="Pfam" id="PF00749">
    <property type="entry name" value="tRNA-synt_1c"/>
    <property type="match status" value="1"/>
</dbReference>
<evidence type="ECO:0000256" key="3">
    <source>
        <dbReference type="ARBA" id="ARBA00022741"/>
    </source>
</evidence>
<dbReference type="SUPFAM" id="SSF48163">
    <property type="entry name" value="An anticodon-binding domain of class I aminoacyl-tRNA synthetases"/>
    <property type="match status" value="1"/>
</dbReference>
<dbReference type="RefSeq" id="WP_144936455.1">
    <property type="nucleotide sequence ID" value="NZ_JBHTIU010000109.1"/>
</dbReference>
<comment type="function">
    <text evidence="7">Catalyzes the attachment of glutamate to tRNA(Glu) in a two-step reaction: glutamate is first activated by ATP to form Glu-AMP and then transferred to the acceptor end of tRNA(Glu).</text>
</comment>
<comment type="subcellular location">
    <subcellularLocation>
        <location evidence="7">Cytoplasm</location>
    </subcellularLocation>
</comment>
<dbReference type="PANTHER" id="PTHR43311:SF2">
    <property type="entry name" value="GLUTAMATE--TRNA LIGASE, MITOCHONDRIAL-RELATED"/>
    <property type="match status" value="1"/>
</dbReference>
<evidence type="ECO:0000313" key="10">
    <source>
        <dbReference type="EMBL" id="MFD0872452.1"/>
    </source>
</evidence>
<evidence type="ECO:0000313" key="11">
    <source>
        <dbReference type="Proteomes" id="UP001597120"/>
    </source>
</evidence>
<dbReference type="EMBL" id="JBHTIU010000109">
    <property type="protein sequence ID" value="MFD0872452.1"/>
    <property type="molecule type" value="Genomic_DNA"/>
</dbReference>
<feature type="binding site" evidence="7">
    <location>
        <position position="108"/>
    </location>
    <ligand>
        <name>Zn(2+)</name>
        <dbReference type="ChEBI" id="CHEBI:29105"/>
    </ligand>
</feature>
<dbReference type="PRINTS" id="PR00987">
    <property type="entry name" value="TRNASYNTHGLU"/>
</dbReference>
<dbReference type="GO" id="GO:0004818">
    <property type="term" value="F:glutamate-tRNA ligase activity"/>
    <property type="evidence" value="ECO:0007669"/>
    <property type="project" value="UniProtKB-EC"/>
</dbReference>
<dbReference type="Pfam" id="PF19269">
    <property type="entry name" value="Anticodon_2"/>
    <property type="match status" value="1"/>
</dbReference>
<evidence type="ECO:0000259" key="8">
    <source>
        <dbReference type="Pfam" id="PF00749"/>
    </source>
</evidence>
<evidence type="ECO:0000256" key="5">
    <source>
        <dbReference type="ARBA" id="ARBA00022917"/>
    </source>
</evidence>
<organism evidence="10 11">
    <name type="scientific">Paenibacillus residui</name>
    <dbReference type="NCBI Taxonomy" id="629724"/>
    <lineage>
        <taxon>Bacteria</taxon>
        <taxon>Bacillati</taxon>
        <taxon>Bacillota</taxon>
        <taxon>Bacilli</taxon>
        <taxon>Bacillales</taxon>
        <taxon>Paenibacillaceae</taxon>
        <taxon>Paenibacillus</taxon>
    </lineage>
</organism>
<feature type="short sequence motif" description="'KMSKS' region" evidence="7">
    <location>
        <begin position="252"/>
        <end position="256"/>
    </location>
</feature>
<dbReference type="InterPro" id="IPR049940">
    <property type="entry name" value="GluQ/Sye"/>
</dbReference>
<evidence type="ECO:0000256" key="1">
    <source>
        <dbReference type="ARBA" id="ARBA00007894"/>
    </source>
</evidence>
<dbReference type="Gene3D" id="3.40.50.620">
    <property type="entry name" value="HUPs"/>
    <property type="match status" value="1"/>
</dbReference>
<keyword evidence="5 7" id="KW-0648">Protein biosynthesis</keyword>
<gene>
    <name evidence="7 10" type="primary">gltX</name>
    <name evidence="10" type="ORF">ACFQ03_25345</name>
</gene>
<dbReference type="InterPro" id="IPR020058">
    <property type="entry name" value="Glu/Gln-tRNA-synth_Ib_cat-dom"/>
</dbReference>
<dbReference type="InterPro" id="IPR004527">
    <property type="entry name" value="Glu-tRNA-ligase_bac/mito"/>
</dbReference>
<dbReference type="SUPFAM" id="SSF52374">
    <property type="entry name" value="Nucleotidylyl transferase"/>
    <property type="match status" value="1"/>
</dbReference>
<comment type="subunit">
    <text evidence="7">Monomer.</text>
</comment>
<evidence type="ECO:0000256" key="7">
    <source>
        <dbReference type="HAMAP-Rule" id="MF_00022"/>
    </source>
</evidence>
<dbReference type="CDD" id="cd00808">
    <property type="entry name" value="GluRS_core"/>
    <property type="match status" value="1"/>
</dbReference>
<evidence type="ECO:0000256" key="4">
    <source>
        <dbReference type="ARBA" id="ARBA00022840"/>
    </source>
</evidence>
<keyword evidence="11" id="KW-1185">Reference proteome</keyword>
<keyword evidence="6 7" id="KW-0030">Aminoacyl-tRNA synthetase</keyword>
<dbReference type="InterPro" id="IPR045462">
    <property type="entry name" value="aa-tRNA-synth_I_cd-bd"/>
</dbReference>
<dbReference type="InterPro" id="IPR020751">
    <property type="entry name" value="aa-tRNA-synth_I_codon-bd_sub2"/>
</dbReference>
<dbReference type="InterPro" id="IPR014729">
    <property type="entry name" value="Rossmann-like_a/b/a_fold"/>
</dbReference>
<keyword evidence="7" id="KW-0963">Cytoplasm</keyword>
<feature type="binding site" evidence="7">
    <location>
        <position position="110"/>
    </location>
    <ligand>
        <name>Zn(2+)</name>
        <dbReference type="ChEBI" id="CHEBI:29105"/>
    </ligand>
</feature>
<comment type="caution">
    <text evidence="10">The sequence shown here is derived from an EMBL/GenBank/DDBJ whole genome shotgun (WGS) entry which is preliminary data.</text>
</comment>
<feature type="binding site" evidence="7">
    <location>
        <position position="135"/>
    </location>
    <ligand>
        <name>Zn(2+)</name>
        <dbReference type="ChEBI" id="CHEBI:29105"/>
    </ligand>
</feature>
<feature type="short sequence motif" description="'HIGH' region" evidence="7">
    <location>
        <begin position="11"/>
        <end position="21"/>
    </location>
</feature>
<accession>A0ABW3DG48</accession>
<dbReference type="NCBIfam" id="TIGR00464">
    <property type="entry name" value="gltX_bact"/>
    <property type="match status" value="1"/>
</dbReference>
<dbReference type="PROSITE" id="PS00178">
    <property type="entry name" value="AA_TRNA_LIGASE_I"/>
    <property type="match status" value="1"/>
</dbReference>
<name>A0ABW3DG48_9BACL</name>
<dbReference type="InterPro" id="IPR000924">
    <property type="entry name" value="Glu/Gln-tRNA-synth"/>
</dbReference>
<dbReference type="HAMAP" id="MF_00022">
    <property type="entry name" value="Glu_tRNA_synth_type1"/>
    <property type="match status" value="1"/>
</dbReference>
<protein>
    <recommendedName>
        <fullName evidence="7">Glutamate--tRNA ligase</fullName>
        <ecNumber evidence="7">6.1.1.17</ecNumber>
    </recommendedName>
    <alternativeName>
        <fullName evidence="7">Glutamyl-tRNA synthetase</fullName>
        <shortName evidence="7">GluRS</shortName>
    </alternativeName>
</protein>
<feature type="binding site" evidence="7">
    <location>
        <position position="137"/>
    </location>
    <ligand>
        <name>Zn(2+)</name>
        <dbReference type="ChEBI" id="CHEBI:29105"/>
    </ligand>
</feature>
<reference evidence="11" key="1">
    <citation type="journal article" date="2019" name="Int. J. Syst. Evol. Microbiol.">
        <title>The Global Catalogue of Microorganisms (GCM) 10K type strain sequencing project: providing services to taxonomists for standard genome sequencing and annotation.</title>
        <authorList>
            <consortium name="The Broad Institute Genomics Platform"/>
            <consortium name="The Broad Institute Genome Sequencing Center for Infectious Disease"/>
            <person name="Wu L."/>
            <person name="Ma J."/>
        </authorList>
    </citation>
    <scope>NUCLEOTIDE SEQUENCE [LARGE SCALE GENOMIC DNA]</scope>
    <source>
        <strain evidence="11">CCUG 57263</strain>
    </source>
</reference>
<keyword evidence="7" id="KW-0862">Zinc</keyword>
<keyword evidence="3 7" id="KW-0547">Nucleotide-binding</keyword>
<evidence type="ECO:0000256" key="2">
    <source>
        <dbReference type="ARBA" id="ARBA00022598"/>
    </source>
</evidence>
<keyword evidence="7" id="KW-0479">Metal-binding</keyword>
<proteinExistence type="inferred from homology"/>
<comment type="similarity">
    <text evidence="1 7">Belongs to the class-I aminoacyl-tRNA synthetase family. Glutamate--tRNA ligase type 1 subfamily.</text>
</comment>
<comment type="catalytic activity">
    <reaction evidence="7">
        <text>tRNA(Glu) + L-glutamate + ATP = L-glutamyl-tRNA(Glu) + AMP + diphosphate</text>
        <dbReference type="Rhea" id="RHEA:23540"/>
        <dbReference type="Rhea" id="RHEA-COMP:9663"/>
        <dbReference type="Rhea" id="RHEA-COMP:9680"/>
        <dbReference type="ChEBI" id="CHEBI:29985"/>
        <dbReference type="ChEBI" id="CHEBI:30616"/>
        <dbReference type="ChEBI" id="CHEBI:33019"/>
        <dbReference type="ChEBI" id="CHEBI:78442"/>
        <dbReference type="ChEBI" id="CHEBI:78520"/>
        <dbReference type="ChEBI" id="CHEBI:456215"/>
        <dbReference type="EC" id="6.1.1.17"/>
    </reaction>
</comment>
<dbReference type="Gene3D" id="1.10.10.350">
    <property type="match status" value="1"/>
</dbReference>
<dbReference type="Proteomes" id="UP001597120">
    <property type="component" value="Unassembled WGS sequence"/>
</dbReference>
<dbReference type="PANTHER" id="PTHR43311">
    <property type="entry name" value="GLUTAMATE--TRNA LIGASE"/>
    <property type="match status" value="1"/>
</dbReference>
<feature type="binding site" evidence="7">
    <location>
        <position position="255"/>
    </location>
    <ligand>
        <name>ATP</name>
        <dbReference type="ChEBI" id="CHEBI:30616"/>
    </ligand>
</feature>
<feature type="domain" description="Aminoacyl-tRNA synthetase class I anticodon-binding" evidence="9">
    <location>
        <begin position="337"/>
        <end position="483"/>
    </location>
</feature>
<dbReference type="InterPro" id="IPR008925">
    <property type="entry name" value="aa_tRNA-synth_I_cd-bd_sf"/>
</dbReference>
<keyword evidence="4 7" id="KW-0067">ATP-binding</keyword>
<dbReference type="InterPro" id="IPR001412">
    <property type="entry name" value="aa-tRNA-synth_I_CS"/>
</dbReference>